<dbReference type="EMBL" id="JAPWTK010000029">
    <property type="protein sequence ID" value="KAJ8956537.1"/>
    <property type="molecule type" value="Genomic_DNA"/>
</dbReference>
<name>A0AAV8Z045_9CUCU</name>
<evidence type="ECO:0000313" key="2">
    <source>
        <dbReference type="EMBL" id="KAJ8956537.1"/>
    </source>
</evidence>
<proteinExistence type="predicted"/>
<accession>A0AAV8Z045</accession>
<sequence length="120" mass="13963">MTFNIWKCDASGNPDSCEYVVKDYTNKEICKYMVKKKEAWTIFIEHIDKKLSCPIKPGLYKLQDCPINTDFLRFLPISDAVWKVELRGYDLDTTLSCVEFEMQVAAFLGGRKRRRGHSSK</sequence>
<dbReference type="AlphaFoldDB" id="A0AAV8Z045"/>
<keyword evidence="3" id="KW-1185">Reference proteome</keyword>
<keyword evidence="1" id="KW-0732">Signal</keyword>
<comment type="caution">
    <text evidence="2">The sequence shown here is derived from an EMBL/GenBank/DDBJ whole genome shotgun (WGS) entry which is preliminary data.</text>
</comment>
<gene>
    <name evidence="2" type="ORF">NQ318_019260</name>
</gene>
<dbReference type="Proteomes" id="UP001162162">
    <property type="component" value="Unassembled WGS sequence"/>
</dbReference>
<organism evidence="2 3">
    <name type="scientific">Aromia moschata</name>
    <dbReference type="NCBI Taxonomy" id="1265417"/>
    <lineage>
        <taxon>Eukaryota</taxon>
        <taxon>Metazoa</taxon>
        <taxon>Ecdysozoa</taxon>
        <taxon>Arthropoda</taxon>
        <taxon>Hexapoda</taxon>
        <taxon>Insecta</taxon>
        <taxon>Pterygota</taxon>
        <taxon>Neoptera</taxon>
        <taxon>Endopterygota</taxon>
        <taxon>Coleoptera</taxon>
        <taxon>Polyphaga</taxon>
        <taxon>Cucujiformia</taxon>
        <taxon>Chrysomeloidea</taxon>
        <taxon>Cerambycidae</taxon>
        <taxon>Cerambycinae</taxon>
        <taxon>Callichromatini</taxon>
        <taxon>Aromia</taxon>
    </lineage>
</organism>
<dbReference type="InterPro" id="IPR036846">
    <property type="entry name" value="GM2-AP_sf"/>
</dbReference>
<protein>
    <submittedName>
        <fullName evidence="2">Uncharacterized protein</fullName>
    </submittedName>
</protein>
<evidence type="ECO:0000313" key="3">
    <source>
        <dbReference type="Proteomes" id="UP001162162"/>
    </source>
</evidence>
<evidence type="ECO:0000256" key="1">
    <source>
        <dbReference type="ARBA" id="ARBA00022729"/>
    </source>
</evidence>
<reference evidence="2" key="1">
    <citation type="journal article" date="2023" name="Insect Mol. Biol.">
        <title>Genome sequencing provides insights into the evolution of gene families encoding plant cell wall-degrading enzymes in longhorned beetles.</title>
        <authorList>
            <person name="Shin N.R."/>
            <person name="Okamura Y."/>
            <person name="Kirsch R."/>
            <person name="Pauchet Y."/>
        </authorList>
    </citation>
    <scope>NUCLEOTIDE SEQUENCE</scope>
    <source>
        <strain evidence="2">AMC_N1</strain>
    </source>
</reference>
<dbReference type="Gene3D" id="2.70.220.10">
    <property type="entry name" value="Ganglioside GM2 activator"/>
    <property type="match status" value="1"/>
</dbReference>